<dbReference type="Gene3D" id="1.10.3660.10">
    <property type="entry name" value="6-phosphogluconate dehydrogenase C-terminal like domain"/>
    <property type="match status" value="1"/>
</dbReference>
<dbReference type="FunFam" id="1.20.59.10:FF:000001">
    <property type="entry name" value="T-protein"/>
    <property type="match status" value="1"/>
</dbReference>
<dbReference type="GO" id="GO:0005737">
    <property type="term" value="C:cytoplasm"/>
    <property type="evidence" value="ECO:0007669"/>
    <property type="project" value="UniProtKB-SubCell"/>
</dbReference>
<evidence type="ECO:0000256" key="4">
    <source>
        <dbReference type="ARBA" id="ARBA00005067"/>
    </source>
</evidence>
<comment type="catalytic activity">
    <reaction evidence="15">
        <text>prephenate + NAD(+) = 3-(4-hydroxyphenyl)pyruvate + CO2 + NADH</text>
        <dbReference type="Rhea" id="RHEA:13869"/>
        <dbReference type="ChEBI" id="CHEBI:16526"/>
        <dbReference type="ChEBI" id="CHEBI:29934"/>
        <dbReference type="ChEBI" id="CHEBI:36242"/>
        <dbReference type="ChEBI" id="CHEBI:57540"/>
        <dbReference type="ChEBI" id="CHEBI:57945"/>
        <dbReference type="EC" id="1.3.1.12"/>
    </reaction>
</comment>
<dbReference type="Gene3D" id="3.40.50.720">
    <property type="entry name" value="NAD(P)-binding Rossmann-like Domain"/>
    <property type="match status" value="1"/>
</dbReference>
<dbReference type="InterPro" id="IPR036291">
    <property type="entry name" value="NAD(P)-bd_dom_sf"/>
</dbReference>
<dbReference type="Proteomes" id="UP000070529">
    <property type="component" value="Unassembled WGS sequence"/>
</dbReference>
<dbReference type="NCBIfam" id="NF008400">
    <property type="entry name" value="PRK11199.1"/>
    <property type="match status" value="1"/>
</dbReference>
<dbReference type="GO" id="GO:0008977">
    <property type="term" value="F:prephenate dehydrogenase (NAD+) activity"/>
    <property type="evidence" value="ECO:0007669"/>
    <property type="project" value="UniProtKB-EC"/>
</dbReference>
<keyword evidence="12" id="KW-0057">Aromatic amino acid biosynthesis</keyword>
<evidence type="ECO:0000259" key="18">
    <source>
        <dbReference type="PROSITE" id="PS51168"/>
    </source>
</evidence>
<dbReference type="InterPro" id="IPR008927">
    <property type="entry name" value="6-PGluconate_DH-like_C_sf"/>
</dbReference>
<evidence type="ECO:0000256" key="17">
    <source>
        <dbReference type="ARBA" id="ARBA00074179"/>
    </source>
</evidence>
<evidence type="ECO:0000256" key="6">
    <source>
        <dbReference type="ARBA" id="ARBA00012404"/>
    </source>
</evidence>
<dbReference type="RefSeq" id="WP_067412061.1">
    <property type="nucleotide sequence ID" value="NZ_LNTY01000011.1"/>
</dbReference>
<keyword evidence="10 20" id="KW-0560">Oxidoreductase</keyword>
<evidence type="ECO:0000256" key="16">
    <source>
        <dbReference type="ARBA" id="ARBA00061334"/>
    </source>
</evidence>
<keyword evidence="11" id="KW-0520">NAD</keyword>
<evidence type="ECO:0000256" key="1">
    <source>
        <dbReference type="ARBA" id="ARBA00000824"/>
    </source>
</evidence>
<evidence type="ECO:0000256" key="9">
    <source>
        <dbReference type="ARBA" id="ARBA00022605"/>
    </source>
</evidence>
<proteinExistence type="inferred from homology"/>
<keyword evidence="7" id="KW-0963">Cytoplasm</keyword>
<dbReference type="SUPFAM" id="SSF51735">
    <property type="entry name" value="NAD(P)-binding Rossmann-fold domains"/>
    <property type="match status" value="1"/>
</dbReference>
<dbReference type="InterPro" id="IPR046825">
    <property type="entry name" value="PDH_C"/>
</dbReference>
<comment type="pathway">
    <text evidence="3">Metabolic intermediate biosynthesis; prephenate biosynthesis; prephenate from chorismate: step 1/1.</text>
</comment>
<dbReference type="PROSITE" id="PS51176">
    <property type="entry name" value="PDH_ADH"/>
    <property type="match status" value="1"/>
</dbReference>
<accession>A0A135IBR1</accession>
<evidence type="ECO:0000256" key="14">
    <source>
        <dbReference type="ARBA" id="ARBA00023268"/>
    </source>
</evidence>
<keyword evidence="14" id="KW-0511">Multifunctional enzyme</keyword>
<comment type="caution">
    <text evidence="20">The sequence shown here is derived from an EMBL/GenBank/DDBJ whole genome shotgun (WGS) entry which is preliminary data.</text>
</comment>
<evidence type="ECO:0000313" key="20">
    <source>
        <dbReference type="EMBL" id="KXF82892.1"/>
    </source>
</evidence>
<feature type="domain" description="Chorismate mutase" evidence="18">
    <location>
        <begin position="1"/>
        <end position="90"/>
    </location>
</feature>
<dbReference type="InterPro" id="IPR011277">
    <property type="entry name" value="CM_T"/>
</dbReference>
<dbReference type="GO" id="GO:0006571">
    <property type="term" value="P:tyrosine biosynthetic process"/>
    <property type="evidence" value="ECO:0007669"/>
    <property type="project" value="UniProtKB-KW"/>
</dbReference>
<dbReference type="InterPro" id="IPR002701">
    <property type="entry name" value="CM_II_prokaryot"/>
</dbReference>
<dbReference type="Pfam" id="PF20463">
    <property type="entry name" value="PDH_C"/>
    <property type="match status" value="1"/>
</dbReference>
<dbReference type="InterPro" id="IPR003099">
    <property type="entry name" value="Prephen_DH"/>
</dbReference>
<dbReference type="Gene3D" id="1.20.59.10">
    <property type="entry name" value="Chorismate mutase"/>
    <property type="match status" value="1"/>
</dbReference>
<comment type="pathway">
    <text evidence="4">Amino-acid biosynthesis; L-tyrosine biosynthesis; (4-hydroxyphenyl)pyruvate from prephenate (NAD(+) route): step 1/1.</text>
</comment>
<gene>
    <name evidence="20" type="primary">tyrA</name>
    <name evidence="20" type="ORF">ATN88_24365</name>
</gene>
<dbReference type="PANTHER" id="PTHR21363">
    <property type="entry name" value="PREPHENATE DEHYDROGENASE"/>
    <property type="match status" value="1"/>
</dbReference>
<dbReference type="AlphaFoldDB" id="A0A135IBR1"/>
<dbReference type="InterPro" id="IPR046826">
    <property type="entry name" value="PDH_N"/>
</dbReference>
<dbReference type="GO" id="GO:0004106">
    <property type="term" value="F:chorismate mutase activity"/>
    <property type="evidence" value="ECO:0007669"/>
    <property type="project" value="UniProtKB-EC"/>
</dbReference>
<dbReference type="InterPro" id="IPR050812">
    <property type="entry name" value="Preph/Arog_dehydrog"/>
</dbReference>
<name>A0A135IBR1_9GAMM</name>
<dbReference type="FunFam" id="3.40.50.720:FF:000170">
    <property type="entry name" value="T-protein"/>
    <property type="match status" value="1"/>
</dbReference>
<organism evidence="20 21">
    <name type="scientific">Enterovibrio coralii</name>
    <dbReference type="NCBI Taxonomy" id="294935"/>
    <lineage>
        <taxon>Bacteria</taxon>
        <taxon>Pseudomonadati</taxon>
        <taxon>Pseudomonadota</taxon>
        <taxon>Gammaproteobacteria</taxon>
        <taxon>Vibrionales</taxon>
        <taxon>Vibrionaceae</taxon>
        <taxon>Enterovibrio</taxon>
    </lineage>
</organism>
<dbReference type="NCBIfam" id="TIGR01799">
    <property type="entry name" value="CM_T"/>
    <property type="match status" value="1"/>
</dbReference>
<evidence type="ECO:0000256" key="7">
    <source>
        <dbReference type="ARBA" id="ARBA00022490"/>
    </source>
</evidence>
<dbReference type="InterPro" id="IPR036979">
    <property type="entry name" value="CM_dom_sf"/>
</dbReference>
<dbReference type="Pfam" id="PF01817">
    <property type="entry name" value="CM_2"/>
    <property type="match status" value="1"/>
</dbReference>
<evidence type="ECO:0000256" key="5">
    <source>
        <dbReference type="ARBA" id="ARBA00012068"/>
    </source>
</evidence>
<dbReference type="EC" id="5.4.99.5" evidence="6"/>
<keyword evidence="8" id="KW-0827">Tyrosine biosynthesis</keyword>
<dbReference type="FunFam" id="1.10.3660.10:FF:000001">
    <property type="entry name" value="T-protein"/>
    <property type="match status" value="1"/>
</dbReference>
<comment type="similarity">
    <text evidence="16">In the C-terminal section; belongs to the prephenate/arogenate dehydrogenase family.</text>
</comment>
<evidence type="ECO:0000256" key="13">
    <source>
        <dbReference type="ARBA" id="ARBA00023235"/>
    </source>
</evidence>
<dbReference type="SUPFAM" id="SSF48600">
    <property type="entry name" value="Chorismate mutase II"/>
    <property type="match status" value="1"/>
</dbReference>
<comment type="subcellular location">
    <subcellularLocation>
        <location evidence="2">Cytoplasm</location>
    </subcellularLocation>
</comment>
<dbReference type="OrthoDB" id="6198144at2"/>
<protein>
    <recommendedName>
        <fullName evidence="17">T-protein</fullName>
        <ecNumber evidence="5">1.3.1.12</ecNumber>
        <ecNumber evidence="6">5.4.99.5</ecNumber>
    </recommendedName>
</protein>
<dbReference type="SUPFAM" id="SSF48179">
    <property type="entry name" value="6-phosphogluconate dehydrogenase C-terminal domain-like"/>
    <property type="match status" value="1"/>
</dbReference>
<dbReference type="PIRSF" id="PIRSF001499">
    <property type="entry name" value="Chor_mut_pdh_Tpr"/>
    <property type="match status" value="1"/>
</dbReference>
<evidence type="ECO:0000256" key="10">
    <source>
        <dbReference type="ARBA" id="ARBA00023002"/>
    </source>
</evidence>
<dbReference type="PROSITE" id="PS51168">
    <property type="entry name" value="CHORISMATE_MUT_2"/>
    <property type="match status" value="1"/>
</dbReference>
<evidence type="ECO:0000256" key="15">
    <source>
        <dbReference type="ARBA" id="ARBA00049260"/>
    </source>
</evidence>
<comment type="catalytic activity">
    <reaction evidence="1">
        <text>chorismate = prephenate</text>
        <dbReference type="Rhea" id="RHEA:13897"/>
        <dbReference type="ChEBI" id="CHEBI:29748"/>
        <dbReference type="ChEBI" id="CHEBI:29934"/>
        <dbReference type="EC" id="5.4.99.5"/>
    </reaction>
</comment>
<evidence type="ECO:0000256" key="8">
    <source>
        <dbReference type="ARBA" id="ARBA00022498"/>
    </source>
</evidence>
<keyword evidence="21" id="KW-1185">Reference proteome</keyword>
<evidence type="ECO:0000256" key="2">
    <source>
        <dbReference type="ARBA" id="ARBA00004496"/>
    </source>
</evidence>
<dbReference type="EMBL" id="LNTY01000011">
    <property type="protein sequence ID" value="KXF82892.1"/>
    <property type="molecule type" value="Genomic_DNA"/>
</dbReference>
<dbReference type="STRING" id="294935.ATN88_24365"/>
<evidence type="ECO:0000313" key="21">
    <source>
        <dbReference type="Proteomes" id="UP000070529"/>
    </source>
</evidence>
<dbReference type="EC" id="1.3.1.12" evidence="5"/>
<dbReference type="GO" id="GO:0004665">
    <property type="term" value="F:prephenate dehydrogenase (NADP+) activity"/>
    <property type="evidence" value="ECO:0007669"/>
    <property type="project" value="InterPro"/>
</dbReference>
<evidence type="ECO:0000256" key="12">
    <source>
        <dbReference type="ARBA" id="ARBA00023141"/>
    </source>
</evidence>
<sequence length="386" mass="43218">MVAELSRLRDQIDEVDKQMVELLARRLALVAEVGEVKSEHGLPIYAPDREAAMLASRREEAVSKGVPPDLIEDILRRTMRESYASENDSGFKCLNPELRPIVIVGGNGQLGKLFGKLFRLSGYTVKVLGSQDWDNAQEMLSDAGMVVVTVPIHKTDGVIRALGNLPDDCLLADLTSIKSEPLQAMLESHKGPVVGLHPMFGPDISSLAKQVIVYCDGRNPEAYQWLLEQFRIWGASLHRISAIEHDQGMTLIQALRHFTSFVYGVHLAEENPNLDQLTALSSPIYRLELAMVGRLFAQDAQLYGDIIMSSPQNIDMIKRFHSRFGEAIKLLDEKDKQGFVSAFNQVENWFGDFAPRFMKESQNLLRQANDTAHRANEPLCKKAKFS</sequence>
<evidence type="ECO:0000256" key="3">
    <source>
        <dbReference type="ARBA" id="ARBA00004817"/>
    </source>
</evidence>
<dbReference type="InterPro" id="IPR008244">
    <property type="entry name" value="Chor_mut/prephenate_DH_T"/>
</dbReference>
<feature type="domain" description="Prephenate/arogenate dehydrogenase" evidence="19">
    <location>
        <begin position="99"/>
        <end position="361"/>
    </location>
</feature>
<keyword evidence="13 20" id="KW-0413">Isomerase</keyword>
<keyword evidence="9" id="KW-0028">Amino-acid biosynthesis</keyword>
<reference evidence="20 21" key="1">
    <citation type="submission" date="2015-11" db="EMBL/GenBank/DDBJ databases">
        <title>Genomic Taxonomy of the Vibrionaceae.</title>
        <authorList>
            <person name="Gomez-Gil B."/>
            <person name="Enciso-Ibarra J."/>
        </authorList>
    </citation>
    <scope>NUCLEOTIDE SEQUENCE [LARGE SCALE GENOMIC DNA]</scope>
    <source>
        <strain evidence="20 21">CAIM 912</strain>
    </source>
</reference>
<evidence type="ECO:0000256" key="11">
    <source>
        <dbReference type="ARBA" id="ARBA00023027"/>
    </source>
</evidence>
<dbReference type="GO" id="GO:0046417">
    <property type="term" value="P:chorismate metabolic process"/>
    <property type="evidence" value="ECO:0007669"/>
    <property type="project" value="InterPro"/>
</dbReference>
<evidence type="ECO:0000259" key="19">
    <source>
        <dbReference type="PROSITE" id="PS51176"/>
    </source>
</evidence>
<dbReference type="PANTHER" id="PTHR21363:SF0">
    <property type="entry name" value="PREPHENATE DEHYDROGENASE [NADP(+)]"/>
    <property type="match status" value="1"/>
</dbReference>
<dbReference type="InterPro" id="IPR036263">
    <property type="entry name" value="Chorismate_II_sf"/>
</dbReference>
<dbReference type="GO" id="GO:0070403">
    <property type="term" value="F:NAD+ binding"/>
    <property type="evidence" value="ECO:0007669"/>
    <property type="project" value="InterPro"/>
</dbReference>
<dbReference type="Pfam" id="PF02153">
    <property type="entry name" value="PDH_N"/>
    <property type="match status" value="1"/>
</dbReference>
<dbReference type="SMART" id="SM00830">
    <property type="entry name" value="CM_2"/>
    <property type="match status" value="1"/>
</dbReference>